<dbReference type="EMBL" id="JAMQAW010000004">
    <property type="protein sequence ID" value="MCM2387649.1"/>
    <property type="molecule type" value="Genomic_DNA"/>
</dbReference>
<evidence type="ECO:0000256" key="1">
    <source>
        <dbReference type="SAM" id="MobiDB-lite"/>
    </source>
</evidence>
<reference evidence="2" key="1">
    <citation type="submission" date="2022-06" db="EMBL/GenBank/DDBJ databases">
        <title>Genome public.</title>
        <authorList>
            <person name="Sun Q."/>
        </authorList>
    </citation>
    <scope>NUCLEOTIDE SEQUENCE</scope>
    <source>
        <strain evidence="2">CWNU-1</strain>
    </source>
</reference>
<dbReference type="RefSeq" id="WP_250918015.1">
    <property type="nucleotide sequence ID" value="NZ_JAMQAW010000004.1"/>
</dbReference>
<evidence type="ECO:0000313" key="3">
    <source>
        <dbReference type="Proteomes" id="UP001431429"/>
    </source>
</evidence>
<proteinExistence type="predicted"/>
<evidence type="ECO:0000313" key="2">
    <source>
        <dbReference type="EMBL" id="MCM2387649.1"/>
    </source>
</evidence>
<keyword evidence="3" id="KW-1185">Reference proteome</keyword>
<organism evidence="2 3">
    <name type="scientific">Streptomyces albipurpureus</name>
    <dbReference type="NCBI Taxonomy" id="2897419"/>
    <lineage>
        <taxon>Bacteria</taxon>
        <taxon>Bacillati</taxon>
        <taxon>Actinomycetota</taxon>
        <taxon>Actinomycetes</taxon>
        <taxon>Kitasatosporales</taxon>
        <taxon>Streptomycetaceae</taxon>
        <taxon>Streptomyces</taxon>
    </lineage>
</organism>
<dbReference type="Proteomes" id="UP001431429">
    <property type="component" value="Unassembled WGS sequence"/>
</dbReference>
<feature type="compositionally biased region" description="Low complexity" evidence="1">
    <location>
        <begin position="17"/>
        <end position="31"/>
    </location>
</feature>
<name>A0ABT0UG91_9ACTN</name>
<feature type="region of interest" description="Disordered" evidence="1">
    <location>
        <begin position="46"/>
        <end position="82"/>
    </location>
</feature>
<protein>
    <submittedName>
        <fullName evidence="2">Uncharacterized protein</fullName>
    </submittedName>
</protein>
<feature type="compositionally biased region" description="Low complexity" evidence="1">
    <location>
        <begin position="51"/>
        <end position="69"/>
    </location>
</feature>
<feature type="region of interest" description="Disordered" evidence="1">
    <location>
        <begin position="1"/>
        <end position="32"/>
    </location>
</feature>
<accession>A0ABT0UG91</accession>
<sequence>MTHVGDASGTTTEARVDASAGGVGAANASPGDTAFGGTGDTVLVARAADSAHPGTVPAAATAGAHSSAADLPGSDTEPVSHSPGPAMDMADLCLAILATGLLAGLLRAALSRRAEWLVGLRQGAVAVMRANPPPRRPDLAQLSILRI</sequence>
<comment type="caution">
    <text evidence="2">The sequence shown here is derived from an EMBL/GenBank/DDBJ whole genome shotgun (WGS) entry which is preliminary data.</text>
</comment>
<gene>
    <name evidence="2" type="ORF">NBG84_04885</name>
</gene>